<dbReference type="InterPro" id="IPR019734">
    <property type="entry name" value="TPR_rpt"/>
</dbReference>
<accession>A0A6G6Y8Q0</accession>
<evidence type="ECO:0000313" key="3">
    <source>
        <dbReference type="EMBL" id="QIG80946.1"/>
    </source>
</evidence>
<dbReference type="Gene3D" id="1.25.40.10">
    <property type="entry name" value="Tetratricopeptide repeat domain"/>
    <property type="match status" value="1"/>
</dbReference>
<dbReference type="SUPFAM" id="SSF48452">
    <property type="entry name" value="TPR-like"/>
    <property type="match status" value="1"/>
</dbReference>
<dbReference type="RefSeq" id="WP_165327872.1">
    <property type="nucleotide sequence ID" value="NZ_CP049109.1"/>
</dbReference>
<keyword evidence="1" id="KW-0802">TPR repeat</keyword>
<dbReference type="InterPro" id="IPR011990">
    <property type="entry name" value="TPR-like_helical_dom_sf"/>
</dbReference>
<dbReference type="Proteomes" id="UP000501568">
    <property type="component" value="Chromosome"/>
</dbReference>
<dbReference type="PROSITE" id="PS50005">
    <property type="entry name" value="TPR"/>
    <property type="match status" value="1"/>
</dbReference>
<protein>
    <submittedName>
        <fullName evidence="3">Uncharacterized protein</fullName>
    </submittedName>
</protein>
<dbReference type="KEGG" id="spzr:G5C33_14890"/>
<gene>
    <name evidence="3" type="ORF">G5C33_14890</name>
</gene>
<evidence type="ECO:0000313" key="4">
    <source>
        <dbReference type="Proteomes" id="UP000501568"/>
    </source>
</evidence>
<name>A0A6G6Y8Q0_9SPHN</name>
<reference evidence="3 4" key="1">
    <citation type="submission" date="2020-02" db="EMBL/GenBank/DDBJ databases">
        <authorList>
            <person name="Zheng R.K."/>
            <person name="Sun C.M."/>
        </authorList>
    </citation>
    <scope>NUCLEOTIDE SEQUENCE [LARGE SCALE GENOMIC DNA]</scope>
    <source>
        <strain evidence="4">zrk23</strain>
    </source>
</reference>
<dbReference type="AlphaFoldDB" id="A0A6G6Y8Q0"/>
<proteinExistence type="predicted"/>
<dbReference type="EMBL" id="CP049109">
    <property type="protein sequence ID" value="QIG80946.1"/>
    <property type="molecule type" value="Genomic_DNA"/>
</dbReference>
<evidence type="ECO:0000256" key="2">
    <source>
        <dbReference type="SAM" id="MobiDB-lite"/>
    </source>
</evidence>
<keyword evidence="4" id="KW-1185">Reference proteome</keyword>
<feature type="region of interest" description="Disordered" evidence="2">
    <location>
        <begin position="210"/>
        <end position="232"/>
    </location>
</feature>
<feature type="repeat" description="TPR" evidence="1">
    <location>
        <begin position="152"/>
        <end position="185"/>
    </location>
</feature>
<evidence type="ECO:0000256" key="1">
    <source>
        <dbReference type="PROSITE-ProRule" id="PRU00339"/>
    </source>
</evidence>
<organism evidence="3 4">
    <name type="scientific">Stakelama tenebrarum</name>
    <dbReference type="NCBI Taxonomy" id="2711215"/>
    <lineage>
        <taxon>Bacteria</taxon>
        <taxon>Pseudomonadati</taxon>
        <taxon>Pseudomonadota</taxon>
        <taxon>Alphaproteobacteria</taxon>
        <taxon>Sphingomonadales</taxon>
        <taxon>Sphingomonadaceae</taxon>
        <taxon>Stakelama</taxon>
    </lineage>
</organism>
<sequence>MTGWLILMGLALAVIGILWLMRFPAKLGTFLLAALVFGAAGYAWQGSPGLSGAPVSTEPVRQPVDPGLVELRNKLFGELTAERPYFIASDAMMRAGKSGRAVQVMLGAVHNSPRNGSLWAWLGLTMAQHDGAITPPARLAFEKALALWPDHPGPVFFLGLAHIRASDFVEARRWWAKALELTPEGANYREDIAQRLMLLDRLLAQAGVDPETGAAAPTREGGIAPEPPTSAR</sequence>